<name>A0A175YB26_DAUCS</name>
<dbReference type="OMA" id="INSELPW"/>
<keyword evidence="5" id="KW-0443">Lipid metabolism</keyword>
<keyword evidence="4 8" id="KW-1133">Transmembrane helix</keyword>
<dbReference type="EMBL" id="CP093351">
    <property type="protein sequence ID" value="WOH15286.1"/>
    <property type="molecule type" value="Genomic_DNA"/>
</dbReference>
<protein>
    <submittedName>
        <fullName evidence="9">Uncharacterized protein</fullName>
    </submittedName>
</protein>
<feature type="region of interest" description="Disordered" evidence="7">
    <location>
        <begin position="335"/>
        <end position="385"/>
    </location>
</feature>
<keyword evidence="2 8" id="KW-0812">Transmembrane</keyword>
<feature type="compositionally biased region" description="Polar residues" evidence="7">
    <location>
        <begin position="351"/>
        <end position="363"/>
    </location>
</feature>
<dbReference type="InterPro" id="IPR009617">
    <property type="entry name" value="Seipin"/>
</dbReference>
<dbReference type="GO" id="GO:0005789">
    <property type="term" value="C:endoplasmic reticulum membrane"/>
    <property type="evidence" value="ECO:0007669"/>
    <property type="project" value="UniProtKB-SubCell"/>
</dbReference>
<proteinExistence type="predicted"/>
<keyword evidence="10" id="KW-1185">Reference proteome</keyword>
<feature type="transmembrane region" description="Helical" evidence="8">
    <location>
        <begin position="266"/>
        <end position="286"/>
    </location>
</feature>
<dbReference type="CDD" id="cd23995">
    <property type="entry name" value="Seipin_BSCL2_like"/>
    <property type="match status" value="1"/>
</dbReference>
<dbReference type="GO" id="GO:0140042">
    <property type="term" value="P:lipid droplet formation"/>
    <property type="evidence" value="ECO:0007669"/>
    <property type="project" value="UniProtKB-ARBA"/>
</dbReference>
<evidence type="ECO:0000256" key="4">
    <source>
        <dbReference type="ARBA" id="ARBA00022989"/>
    </source>
</evidence>
<dbReference type="Proteomes" id="UP000077755">
    <property type="component" value="Chromosome 9"/>
</dbReference>
<gene>
    <name evidence="9" type="ORF">DCAR_0934823</name>
</gene>
<evidence type="ECO:0000256" key="1">
    <source>
        <dbReference type="ARBA" id="ARBA00004477"/>
    </source>
</evidence>
<evidence type="ECO:0000256" key="8">
    <source>
        <dbReference type="SAM" id="Phobius"/>
    </source>
</evidence>
<evidence type="ECO:0000313" key="9">
    <source>
        <dbReference type="EMBL" id="WOH15286.1"/>
    </source>
</evidence>
<dbReference type="GO" id="GO:0006629">
    <property type="term" value="P:lipid metabolic process"/>
    <property type="evidence" value="ECO:0007669"/>
    <property type="project" value="UniProtKB-KW"/>
</dbReference>
<evidence type="ECO:0000256" key="2">
    <source>
        <dbReference type="ARBA" id="ARBA00022692"/>
    </source>
</evidence>
<reference evidence="9" key="2">
    <citation type="submission" date="2022-03" db="EMBL/GenBank/DDBJ databases">
        <title>Draft title - Genomic analysis of global carrot germplasm unveils the trajectory of domestication and the origin of high carotenoid orange carrot.</title>
        <authorList>
            <person name="Iorizzo M."/>
            <person name="Ellison S."/>
            <person name="Senalik D."/>
            <person name="Macko-Podgorni A."/>
            <person name="Grzebelus D."/>
            <person name="Bostan H."/>
            <person name="Rolling W."/>
            <person name="Curaba J."/>
            <person name="Simon P."/>
        </authorList>
    </citation>
    <scope>NUCLEOTIDE SEQUENCE</scope>
    <source>
        <tissue evidence="9">Leaf</tissue>
    </source>
</reference>
<reference evidence="9" key="1">
    <citation type="journal article" date="2016" name="Nat. Genet.">
        <title>A high-quality carrot genome assembly provides new insights into carotenoid accumulation and asterid genome evolution.</title>
        <authorList>
            <person name="Iorizzo M."/>
            <person name="Ellison S."/>
            <person name="Senalik D."/>
            <person name="Zeng P."/>
            <person name="Satapoomin P."/>
            <person name="Huang J."/>
            <person name="Bowman M."/>
            <person name="Iovene M."/>
            <person name="Sanseverino W."/>
            <person name="Cavagnaro P."/>
            <person name="Yildiz M."/>
            <person name="Macko-Podgorni A."/>
            <person name="Moranska E."/>
            <person name="Grzebelus E."/>
            <person name="Grzebelus D."/>
            <person name="Ashrafi H."/>
            <person name="Zheng Z."/>
            <person name="Cheng S."/>
            <person name="Spooner D."/>
            <person name="Van Deynze A."/>
            <person name="Simon P."/>
        </authorList>
    </citation>
    <scope>NUCLEOTIDE SEQUENCE</scope>
    <source>
        <tissue evidence="9">Leaf</tissue>
    </source>
</reference>
<accession>A0A175YB26</accession>
<dbReference type="AlphaFoldDB" id="A0A175YB26"/>
<keyword evidence="6 8" id="KW-0472">Membrane</keyword>
<feature type="region of interest" description="Disordered" evidence="7">
    <location>
        <begin position="1"/>
        <end position="22"/>
    </location>
</feature>
<organism evidence="9 10">
    <name type="scientific">Daucus carota subsp. sativus</name>
    <name type="common">Carrot</name>
    <dbReference type="NCBI Taxonomy" id="79200"/>
    <lineage>
        <taxon>Eukaryota</taxon>
        <taxon>Viridiplantae</taxon>
        <taxon>Streptophyta</taxon>
        <taxon>Embryophyta</taxon>
        <taxon>Tracheophyta</taxon>
        <taxon>Spermatophyta</taxon>
        <taxon>Magnoliopsida</taxon>
        <taxon>eudicotyledons</taxon>
        <taxon>Gunneridae</taxon>
        <taxon>Pentapetalae</taxon>
        <taxon>asterids</taxon>
        <taxon>campanulids</taxon>
        <taxon>Apiales</taxon>
        <taxon>Apiaceae</taxon>
        <taxon>Apioideae</taxon>
        <taxon>Scandiceae</taxon>
        <taxon>Daucinae</taxon>
        <taxon>Daucus</taxon>
        <taxon>Daucus sect. Daucus</taxon>
    </lineage>
</organism>
<dbReference type="KEGG" id="dcr:108192352"/>
<evidence type="ECO:0000256" key="3">
    <source>
        <dbReference type="ARBA" id="ARBA00022824"/>
    </source>
</evidence>
<evidence type="ECO:0000256" key="5">
    <source>
        <dbReference type="ARBA" id="ARBA00023098"/>
    </source>
</evidence>
<feature type="compositionally biased region" description="Basic and acidic residues" evidence="7">
    <location>
        <begin position="335"/>
        <end position="348"/>
    </location>
</feature>
<keyword evidence="3" id="KW-0256">Endoplasmic reticulum</keyword>
<dbReference type="PANTHER" id="PTHR21212">
    <property type="entry name" value="BERNARDINELLI-SEIP CONGENITAL LIPODYSTROPHY 2 HOMOLOG BSCL2 PROTEIN"/>
    <property type="match status" value="1"/>
</dbReference>
<evidence type="ECO:0000256" key="6">
    <source>
        <dbReference type="ARBA" id="ARBA00023136"/>
    </source>
</evidence>
<feature type="transmembrane region" description="Helical" evidence="8">
    <location>
        <begin position="68"/>
        <end position="94"/>
    </location>
</feature>
<evidence type="ECO:0000256" key="7">
    <source>
        <dbReference type="SAM" id="MobiDB-lite"/>
    </source>
</evidence>
<dbReference type="PANTHER" id="PTHR21212:SF5">
    <property type="entry name" value="SEIPIN-1"/>
    <property type="match status" value="1"/>
</dbReference>
<dbReference type="Pfam" id="PF06775">
    <property type="entry name" value="Seipin"/>
    <property type="match status" value="1"/>
</dbReference>
<sequence length="385" mass="43501">MDEASSKSPSSQHTLNQNHTTQKPTWQISLTNLLKHEDYSSFSPLFSLYSTGLNFISPGILRKVARGLLGAAFLLFVVMIVAVALGVGLVGFWVEEPVFAKQNLLFDYSQVNPTAVFALGFGVEKQMEVPVGQTYYVDLLLVMPESYYNLDIGMFQLVAEVLSTNGRVIDRSSHPCMLRFRSLPVRLVRTCLFSIPLIMGISFETQRITIPMLRHKEGYSRTEAIRITILPRAGTMSLPQLYEAEIIINSELPWKKELAHSWKWTLYVWTSVYMYILLLIALGCWFRPVIFAVISSCYSHKDGVRDDTMEVRRGRPLLAKESREVSETLRRLKESRNKKKEMLLHEGAPETQPQGSSASSISVTRDDSSITAEDDRDSVSVCSDD</sequence>
<comment type="subcellular location">
    <subcellularLocation>
        <location evidence="1">Endoplasmic reticulum membrane</location>
        <topology evidence="1">Multi-pass membrane protein</topology>
    </subcellularLocation>
</comment>
<dbReference type="Gramene" id="KZM80814">
    <property type="protein sequence ID" value="KZM80814"/>
    <property type="gene ID" value="DCAR_031610"/>
</dbReference>
<dbReference type="OrthoDB" id="3990054at2759"/>
<evidence type="ECO:0000313" key="10">
    <source>
        <dbReference type="Proteomes" id="UP000077755"/>
    </source>
</evidence>